<dbReference type="SUPFAM" id="SSF54060">
    <property type="entry name" value="His-Me finger endonucleases"/>
    <property type="match status" value="1"/>
</dbReference>
<dbReference type="EMBL" id="MN032614">
    <property type="protein sequence ID" value="QDJ96810.1"/>
    <property type="molecule type" value="Genomic_DNA"/>
</dbReference>
<protein>
    <submittedName>
        <fullName evidence="1">HNH endonuclease</fullName>
    </submittedName>
</protein>
<name>A0A514TUZ7_9CAUD</name>
<dbReference type="Gene3D" id="3.90.75.20">
    <property type="match status" value="1"/>
</dbReference>
<sequence length="263" mass="30444">MLLIPESDGFFVTETGRVYDKDGKERNYYTNGDGYITASISIGGKWQTFGVQRLVMLAYEPIDNPDDYTVNHIDLDKTNNNKPNLEWLTTKWNNIHSAIFNSKGKRPVVRCLNGDEEMFIKDVMTLPTILGVDIQQIWFAIKNSTQINGWSISPIPYDDKEIIRLLNSSIGTVDGPVRPVRCLDIETGIWKNYKSMKEMANEFGVGITHIRHRLATFERPRIFLQRYIILDDGVSDEFITPELIAMLKMTWTKKRKRWSERCN</sequence>
<accession>A0A514TUZ7</accession>
<keyword evidence="1" id="KW-0540">Nuclease</keyword>
<keyword evidence="2" id="KW-1185">Reference proteome</keyword>
<keyword evidence="1" id="KW-0255">Endonuclease</keyword>
<evidence type="ECO:0000313" key="1">
    <source>
        <dbReference type="EMBL" id="QDJ96810.1"/>
    </source>
</evidence>
<keyword evidence="1" id="KW-0378">Hydrolase</keyword>
<dbReference type="GO" id="GO:0004519">
    <property type="term" value="F:endonuclease activity"/>
    <property type="evidence" value="ECO:0007669"/>
    <property type="project" value="UniProtKB-KW"/>
</dbReference>
<reference evidence="1" key="1">
    <citation type="submission" date="2019-06" db="EMBL/GenBank/DDBJ databases">
        <title>Complete genome sequence of Aeromonas hydrophila bacteriophage PS1.</title>
        <authorList>
            <person name="Rai S."/>
            <person name="Tyagi A."/>
            <person name="Kumar N."/>
            <person name="Singh N."/>
        </authorList>
    </citation>
    <scope>NUCLEOTIDE SEQUENCE [LARGE SCALE GENOMIC DNA]</scope>
</reference>
<dbReference type="InterPro" id="IPR044925">
    <property type="entry name" value="His-Me_finger_sf"/>
</dbReference>
<organism evidence="1 2">
    <name type="scientific">Aeromonas phage PS1</name>
    <dbReference type="NCBI Taxonomy" id="2591406"/>
    <lineage>
        <taxon>Viruses</taxon>
        <taxon>Duplodnaviria</taxon>
        <taxon>Heunggongvirae</taxon>
        <taxon>Uroviricota</taxon>
        <taxon>Caudoviricetes</taxon>
        <taxon>Chimalliviridae</taxon>
        <taxon>Ferozepurvirus</taxon>
        <taxon>Ferozepurvirus PS1</taxon>
    </lineage>
</organism>
<proteinExistence type="predicted"/>
<dbReference type="Proteomes" id="UP000317703">
    <property type="component" value="Segment"/>
</dbReference>
<evidence type="ECO:0000313" key="2">
    <source>
        <dbReference type="Proteomes" id="UP000317703"/>
    </source>
</evidence>
<gene>
    <name evidence="1" type="ORF">PS1_0051</name>
</gene>